<keyword evidence="9" id="KW-1185">Reference proteome</keyword>
<accession>A0A4P9XKK3</accession>
<gene>
    <name evidence="8" type="ORF">THASP1DRAFT_19341</name>
</gene>
<feature type="compositionally biased region" description="Low complexity" evidence="6">
    <location>
        <begin position="167"/>
        <end position="177"/>
    </location>
</feature>
<evidence type="ECO:0000256" key="1">
    <source>
        <dbReference type="ARBA" id="ARBA00001166"/>
    </source>
</evidence>
<keyword evidence="4" id="KW-0819">tRNA processing</keyword>
<proteinExistence type="inferred from homology"/>
<sequence>MVDDRKNKHKKKGRFVKPLYKIGHGGTLDPLASGVLVVAVGTGTKQLQSYLDGSKVYVGEGLFGAVTDTYDSEGKTMERAPYVHVTREALESVLDQFRGTIQQIPPKYSALKVNGRPMYEYARKGLEIPREIAAREVTIHSLTLEAFTTEHDYTIPAAAESGDDGSTPATTENTPAETQDDQPRPAMFRIRVECGGGTYIRSLIYDIGRAVNSAAHMVKLTRVQQGCFVLGDNVQEVEACDITTVPKMIEDAKQRIAKQSAVAPATTQS</sequence>
<keyword evidence="5" id="KW-0413">Isomerase</keyword>
<comment type="similarity">
    <text evidence="2">Belongs to the pseudouridine synthase TruB family.</text>
</comment>
<dbReference type="InterPro" id="IPR020103">
    <property type="entry name" value="PsdUridine_synth_cat_dom_sf"/>
</dbReference>
<dbReference type="Gene3D" id="3.30.2350.10">
    <property type="entry name" value="Pseudouridine synthase"/>
    <property type="match status" value="1"/>
</dbReference>
<dbReference type="InterPro" id="IPR002501">
    <property type="entry name" value="PsdUridine_synth_N"/>
</dbReference>
<dbReference type="GO" id="GO:0005634">
    <property type="term" value="C:nucleus"/>
    <property type="evidence" value="ECO:0007669"/>
    <property type="project" value="TreeGrafter"/>
</dbReference>
<dbReference type="AlphaFoldDB" id="A0A4P9XKK3"/>
<dbReference type="HAMAP" id="MF_01080">
    <property type="entry name" value="TruB_bact"/>
    <property type="match status" value="1"/>
</dbReference>
<evidence type="ECO:0000256" key="4">
    <source>
        <dbReference type="ARBA" id="ARBA00022694"/>
    </source>
</evidence>
<dbReference type="PANTHER" id="PTHR13767">
    <property type="entry name" value="TRNA-PSEUDOURIDINE SYNTHASE"/>
    <property type="match status" value="1"/>
</dbReference>
<dbReference type="GO" id="GO:0006400">
    <property type="term" value="P:tRNA modification"/>
    <property type="evidence" value="ECO:0007669"/>
    <property type="project" value="TreeGrafter"/>
</dbReference>
<feature type="domain" description="Pseudouridine synthase II N-terminal" evidence="7">
    <location>
        <begin position="20"/>
        <end position="155"/>
    </location>
</feature>
<dbReference type="NCBIfam" id="TIGR00431">
    <property type="entry name" value="TruB"/>
    <property type="match status" value="1"/>
</dbReference>
<dbReference type="EMBL" id="KZ993032">
    <property type="protein sequence ID" value="RKP05790.1"/>
    <property type="molecule type" value="Genomic_DNA"/>
</dbReference>
<dbReference type="GO" id="GO:0003723">
    <property type="term" value="F:RNA binding"/>
    <property type="evidence" value="ECO:0007669"/>
    <property type="project" value="InterPro"/>
</dbReference>
<protein>
    <recommendedName>
        <fullName evidence="3">tRNA pseudouridine(55) synthase</fullName>
        <ecNumber evidence="3">5.4.99.25</ecNumber>
    </recommendedName>
</protein>
<evidence type="ECO:0000256" key="5">
    <source>
        <dbReference type="ARBA" id="ARBA00023235"/>
    </source>
</evidence>
<feature type="region of interest" description="Disordered" evidence="6">
    <location>
        <begin position="157"/>
        <end position="183"/>
    </location>
</feature>
<organism evidence="8 9">
    <name type="scientific">Thamnocephalis sphaerospora</name>
    <dbReference type="NCBI Taxonomy" id="78915"/>
    <lineage>
        <taxon>Eukaryota</taxon>
        <taxon>Fungi</taxon>
        <taxon>Fungi incertae sedis</taxon>
        <taxon>Zoopagomycota</taxon>
        <taxon>Zoopagomycotina</taxon>
        <taxon>Zoopagomycetes</taxon>
        <taxon>Zoopagales</taxon>
        <taxon>Sigmoideomycetaceae</taxon>
        <taxon>Thamnocephalis</taxon>
    </lineage>
</organism>
<dbReference type="Pfam" id="PF01509">
    <property type="entry name" value="TruB_N"/>
    <property type="match status" value="1"/>
</dbReference>
<reference evidence="9" key="1">
    <citation type="journal article" date="2018" name="Nat. Microbiol.">
        <title>Leveraging single-cell genomics to expand the fungal tree of life.</title>
        <authorList>
            <person name="Ahrendt S.R."/>
            <person name="Quandt C.A."/>
            <person name="Ciobanu D."/>
            <person name="Clum A."/>
            <person name="Salamov A."/>
            <person name="Andreopoulos B."/>
            <person name="Cheng J.F."/>
            <person name="Woyke T."/>
            <person name="Pelin A."/>
            <person name="Henrissat B."/>
            <person name="Reynolds N.K."/>
            <person name="Benny G.L."/>
            <person name="Smith M.E."/>
            <person name="James T.Y."/>
            <person name="Grigoriev I.V."/>
        </authorList>
    </citation>
    <scope>NUCLEOTIDE SEQUENCE [LARGE SCALE GENOMIC DNA]</scope>
    <source>
        <strain evidence="9">RSA 1356</strain>
    </source>
</reference>
<evidence type="ECO:0000259" key="7">
    <source>
        <dbReference type="Pfam" id="PF01509"/>
    </source>
</evidence>
<evidence type="ECO:0000256" key="6">
    <source>
        <dbReference type="SAM" id="MobiDB-lite"/>
    </source>
</evidence>
<dbReference type="InterPro" id="IPR014780">
    <property type="entry name" value="tRNA_psdUridine_synth_TruB"/>
</dbReference>
<dbReference type="STRING" id="78915.A0A4P9XKK3"/>
<dbReference type="PANTHER" id="PTHR13767:SF2">
    <property type="entry name" value="PSEUDOURIDYLATE SYNTHASE TRUB1"/>
    <property type="match status" value="1"/>
</dbReference>
<evidence type="ECO:0000313" key="8">
    <source>
        <dbReference type="EMBL" id="RKP05790.1"/>
    </source>
</evidence>
<dbReference type="GO" id="GO:0160148">
    <property type="term" value="F:tRNA pseudouridine(55) synthase activity"/>
    <property type="evidence" value="ECO:0007669"/>
    <property type="project" value="UniProtKB-EC"/>
</dbReference>
<evidence type="ECO:0000256" key="2">
    <source>
        <dbReference type="ARBA" id="ARBA00008999"/>
    </source>
</evidence>
<dbReference type="EC" id="5.4.99.25" evidence="3"/>
<evidence type="ECO:0000256" key="3">
    <source>
        <dbReference type="ARBA" id="ARBA00012787"/>
    </source>
</evidence>
<dbReference type="SUPFAM" id="SSF55120">
    <property type="entry name" value="Pseudouridine synthase"/>
    <property type="match status" value="1"/>
</dbReference>
<evidence type="ECO:0000313" key="9">
    <source>
        <dbReference type="Proteomes" id="UP000271241"/>
    </source>
</evidence>
<dbReference type="Proteomes" id="UP000271241">
    <property type="component" value="Unassembled WGS sequence"/>
</dbReference>
<name>A0A4P9XKK3_9FUNG</name>
<dbReference type="OrthoDB" id="9995526at2759"/>
<dbReference type="GO" id="GO:1990481">
    <property type="term" value="P:mRNA pseudouridine synthesis"/>
    <property type="evidence" value="ECO:0007669"/>
    <property type="project" value="TreeGrafter"/>
</dbReference>
<comment type="catalytic activity">
    <reaction evidence="1">
        <text>a uridine in mRNA = a pseudouridine in mRNA</text>
        <dbReference type="Rhea" id="RHEA:56644"/>
        <dbReference type="Rhea" id="RHEA-COMP:14658"/>
        <dbReference type="Rhea" id="RHEA-COMP:14659"/>
        <dbReference type="ChEBI" id="CHEBI:65314"/>
        <dbReference type="ChEBI" id="CHEBI:65315"/>
    </reaction>
</comment>